<dbReference type="InterPro" id="IPR051045">
    <property type="entry name" value="TonB-dependent_transducer"/>
</dbReference>
<keyword evidence="1" id="KW-1133">Transmembrane helix</keyword>
<dbReference type="InterPro" id="IPR037682">
    <property type="entry name" value="TonB_C"/>
</dbReference>
<dbReference type="Pfam" id="PF05569">
    <property type="entry name" value="Peptidase_M56"/>
    <property type="match status" value="1"/>
</dbReference>
<organism evidence="3 4">
    <name type="scientific">Dyadobacter luticola</name>
    <dbReference type="NCBI Taxonomy" id="1979387"/>
    <lineage>
        <taxon>Bacteria</taxon>
        <taxon>Pseudomonadati</taxon>
        <taxon>Bacteroidota</taxon>
        <taxon>Cytophagia</taxon>
        <taxon>Cytophagales</taxon>
        <taxon>Spirosomataceae</taxon>
        <taxon>Dyadobacter</taxon>
    </lineage>
</organism>
<dbReference type="GO" id="GO:0031992">
    <property type="term" value="F:energy transducer activity"/>
    <property type="evidence" value="ECO:0007669"/>
    <property type="project" value="TreeGrafter"/>
</dbReference>
<evidence type="ECO:0000256" key="1">
    <source>
        <dbReference type="SAM" id="Phobius"/>
    </source>
</evidence>
<evidence type="ECO:0000259" key="2">
    <source>
        <dbReference type="PROSITE" id="PS52015"/>
    </source>
</evidence>
<feature type="domain" description="TonB C-terminal" evidence="2">
    <location>
        <begin position="431"/>
        <end position="527"/>
    </location>
</feature>
<dbReference type="InterPro" id="IPR008969">
    <property type="entry name" value="CarboxyPept-like_regulatory"/>
</dbReference>
<dbReference type="GO" id="GO:0055085">
    <property type="term" value="P:transmembrane transport"/>
    <property type="evidence" value="ECO:0007669"/>
    <property type="project" value="InterPro"/>
</dbReference>
<accession>A0A5R9KPN0</accession>
<dbReference type="GO" id="GO:0098797">
    <property type="term" value="C:plasma membrane protein complex"/>
    <property type="evidence" value="ECO:0007669"/>
    <property type="project" value="TreeGrafter"/>
</dbReference>
<protein>
    <submittedName>
        <fullName evidence="3">Energy transducer TonB</fullName>
    </submittedName>
</protein>
<feature type="transmembrane region" description="Helical" evidence="1">
    <location>
        <begin position="264"/>
        <end position="284"/>
    </location>
</feature>
<dbReference type="Pfam" id="PF03544">
    <property type="entry name" value="TonB_C"/>
    <property type="match status" value="1"/>
</dbReference>
<evidence type="ECO:0000313" key="4">
    <source>
        <dbReference type="Proteomes" id="UP000306402"/>
    </source>
</evidence>
<name>A0A5R9KPN0_9BACT</name>
<keyword evidence="1" id="KW-0812">Transmembrane</keyword>
<dbReference type="CDD" id="cd07341">
    <property type="entry name" value="M56_BlaR1_MecR1_like"/>
    <property type="match status" value="1"/>
</dbReference>
<dbReference type="PROSITE" id="PS52015">
    <property type="entry name" value="TONB_CTD"/>
    <property type="match status" value="1"/>
</dbReference>
<dbReference type="EMBL" id="VCEJ01000008">
    <property type="protein sequence ID" value="TLU98182.1"/>
    <property type="molecule type" value="Genomic_DNA"/>
</dbReference>
<gene>
    <name evidence="3" type="ORF">FEN17_25740</name>
</gene>
<dbReference type="RefSeq" id="WP_138368280.1">
    <property type="nucleotide sequence ID" value="NZ_VCEJ01000008.1"/>
</dbReference>
<feature type="transmembrane region" description="Helical" evidence="1">
    <location>
        <begin position="87"/>
        <end position="108"/>
    </location>
</feature>
<dbReference type="OrthoDB" id="1522859at2"/>
<reference evidence="3 4" key="1">
    <citation type="submission" date="2019-05" db="EMBL/GenBank/DDBJ databases">
        <authorList>
            <person name="Qu J.-H."/>
        </authorList>
    </citation>
    <scope>NUCLEOTIDE SEQUENCE [LARGE SCALE GENOMIC DNA]</scope>
    <source>
        <strain evidence="3 4">T17</strain>
    </source>
</reference>
<keyword evidence="1" id="KW-0472">Membrane</keyword>
<feature type="transmembrane region" description="Helical" evidence="1">
    <location>
        <begin position="6"/>
        <end position="24"/>
    </location>
</feature>
<feature type="transmembrane region" description="Helical" evidence="1">
    <location>
        <begin position="36"/>
        <end position="53"/>
    </location>
</feature>
<dbReference type="Proteomes" id="UP000306402">
    <property type="component" value="Unassembled WGS sequence"/>
</dbReference>
<dbReference type="Pfam" id="PF13715">
    <property type="entry name" value="CarbopepD_reg_2"/>
    <property type="match status" value="1"/>
</dbReference>
<dbReference type="Gene3D" id="2.60.40.1120">
    <property type="entry name" value="Carboxypeptidase-like, regulatory domain"/>
    <property type="match status" value="1"/>
</dbReference>
<comment type="caution">
    <text evidence="3">The sequence shown here is derived from an EMBL/GenBank/DDBJ whole genome shotgun (WGS) entry which is preliminary data.</text>
</comment>
<dbReference type="SUPFAM" id="SSF74653">
    <property type="entry name" value="TolA/TonB C-terminal domain"/>
    <property type="match status" value="1"/>
</dbReference>
<dbReference type="PANTHER" id="PTHR33446:SF2">
    <property type="entry name" value="PROTEIN TONB"/>
    <property type="match status" value="1"/>
</dbReference>
<dbReference type="SUPFAM" id="SSF49464">
    <property type="entry name" value="Carboxypeptidase regulatory domain-like"/>
    <property type="match status" value="1"/>
</dbReference>
<dbReference type="InterPro" id="IPR008756">
    <property type="entry name" value="Peptidase_M56"/>
</dbReference>
<sequence>METLLYLAKINLFLVIFYGCYWLLFRNHTFFAWNRFYLLASLAASLLLPLIKFSETYQVNMSDAPADFAAVPTQTPIQHIQDQTFDWITFFALIYGIGITIMLGRLILSFYKIFETIKNGERLPLEDHTLVLLGKQTKTANTGSFSFFKWLVVSKTDYEDNPDVILRHEHVHIRQLHSLDVIFVEFLKVFLWFNPVIWFYKRAIQEIHEFLADQQIPDRDRYANFLVSYALNVPQRILTNHFYNSSLLKSRIQMIYKNRTSNWLLGKYVLVLPITCLMIFMTAARERIPVQMPVLNNVILPKKLASQDEVMNVKGVVTNMNREPITDAIVILEGSTRGFATNKKGEFELKEVPVNGRLVVSHVQYSTSAVQIQKNVTFYKVSLAKSIEIVTASSTIKEKSSEKFENYKAGQLPESVKNPFTVVEQQPQFPGGSEALAAYLDQNLKYPELAATANVGGITILKFTVSEKGEIGDVVIMKGVGFGIDYESIRLVKNMPKWEPGVQNGKPLAMSQMIEIKFDLEKGKLKTRQGLFLEVEKPSLLPTMTDLGMYFNKFIDFSGSNRDQSSATKSDSTKQATYSANYRYVNYGVTMPAYSYKFQKKSGMALRQGRPAVKPD</sequence>
<proteinExistence type="predicted"/>
<keyword evidence="4" id="KW-1185">Reference proteome</keyword>
<dbReference type="Gene3D" id="3.30.1150.10">
    <property type="match status" value="1"/>
</dbReference>
<dbReference type="PANTHER" id="PTHR33446">
    <property type="entry name" value="PROTEIN TONB-RELATED"/>
    <property type="match status" value="1"/>
</dbReference>
<dbReference type="AlphaFoldDB" id="A0A5R9KPN0"/>
<evidence type="ECO:0000313" key="3">
    <source>
        <dbReference type="EMBL" id="TLU98182.1"/>
    </source>
</evidence>